<reference evidence="2 3" key="1">
    <citation type="submission" date="2017-12" db="EMBL/GenBank/DDBJ databases">
        <title>Comparative genomics of Botrytis spp.</title>
        <authorList>
            <person name="Valero-Jimenez C.A."/>
            <person name="Tapia P."/>
            <person name="Veloso J."/>
            <person name="Silva-Moreno E."/>
            <person name="Staats M."/>
            <person name="Valdes J.H."/>
            <person name="Van Kan J.A.L."/>
        </authorList>
    </citation>
    <scope>NUCLEOTIDE SEQUENCE [LARGE SCALE GENOMIC DNA]</scope>
    <source>
        <strain evidence="2 3">MUCL435</strain>
    </source>
</reference>
<feature type="compositionally biased region" description="Polar residues" evidence="1">
    <location>
        <begin position="1164"/>
        <end position="1174"/>
    </location>
</feature>
<organism evidence="2 3">
    <name type="scientific">Botrytis galanthina</name>
    <dbReference type="NCBI Taxonomy" id="278940"/>
    <lineage>
        <taxon>Eukaryota</taxon>
        <taxon>Fungi</taxon>
        <taxon>Dikarya</taxon>
        <taxon>Ascomycota</taxon>
        <taxon>Pezizomycotina</taxon>
        <taxon>Leotiomycetes</taxon>
        <taxon>Helotiales</taxon>
        <taxon>Sclerotiniaceae</taxon>
        <taxon>Botrytis</taxon>
    </lineage>
</organism>
<sequence length="1380" mass="151341">MADKRRRREHHQNIASGGGSLSRGTPRSNSSPSSLNSIDTLGAPQSSLDALASSHQALDTRSPHVSLTISSKINTPDGPTTGRVGDKPIVYATKGPQDEGRELKNQKSETSSKLARESCPSLLLDNKAEGTGPLHNLRYLKWYMGPRSNVENLEPRERQAQQHQRGRLNRGALCINTHFPKEDEETSSKNNQEIIDSSKRSKIKEPSSSHKIKDSTVKSAPTIKPTSTTKPSLSTITTSNDKHQDSITKPALITKSSATAKPTANFKLAPPQKNQNLPLKHNNQRSENSHRQTQKPIKVDTLSEKPQNNASIPSSKTSLATKYYRELYLPSIGLKSCVNKTKEPVGPALELSALKMGSSLSVPMSLFPTPTSAPTLAEANLGPVLAASHLSVTDPTEDGSFQTPGAVPYNLTPSPPDSGQESDYRGPYGRGSTSPSDNGFNIVAESPTALELGPTSVPANEKIPIQETKAASPIAGGHSPDRRNSVDTKMQKDTGDITQSLKVVSHATSANSETERPGSHIRADEEMRDFVDLTEPNVITVAASAAFNNPTAHIQSEEEMREAIDLTGEDEEVQKSIEQDEEMQDLMEDTQRLTEDRPGKANHAISSTFRPAGSVESEVRSEPEAEAEAEAVQRNFEERVTIDLTMSRSPTPKLDDLPRHINQISACLASSRINQVVAGRDRVYADENRYHNGDGRAPPLDLVGSIPNDKAQIDDSIKDEFVDNQNELRVVKSPEDNEQSSKLANDELPRKISGRNHRIPVQSTSSAKHVSVVQSTETDDSVEASASAQGDAMEIDECTDIGTPVEAAKPGEAKKKRKGKRGGKGKGKGKGKGDAKNANDQNTTRFDDRHLGSDLAQIPSDSEQDPLKDQSDRIMSEAEVQQAILDALTVPVFPKAPPNSMVIDEKAYKLAEEGEYFTLSHALFSVVPKEVYDRIWKDEYERPQISLSTKTPKWIRPLDPTIKRPAKPESDSNELIKVLCEIEKLLISVWIGVESIVVVLYSELDVLDKFTSRDLDEYFRAYQVQIYDGWTDLHAQLLTLADWKDRYFAIANIKKRAARPNADPYARLFAIKNPSDLLFYGTMEYLTAMQVAMQAAQDANDCVMMKGPKWKRMIGMDKAIMGEEFSKCLDGLRKFNSYVRKRDWDVPGAHEDDALPPMIASRLATKNSSKQVSSKGKEVAVEDVVQDNSNDLSDGDPPDYYEASSKYKGKQIAVEDDTEETSGDVSDGDPPYYEEDDDEDNDYVEARSHRRRSGPMLSVQPPAPTNRHTSGAITYSSSRRVSSGNVVEFDNGNKASSTDRSSRHLLPEDGMKPNNGRGASSGSNAMGSSDEIPRVRSLHRAGSMATPASMKTVKKGAKRLMVEIGPSSSPNDPKDYFETP</sequence>
<evidence type="ECO:0000313" key="3">
    <source>
        <dbReference type="Proteomes" id="UP000308671"/>
    </source>
</evidence>
<feature type="region of interest" description="Disordered" evidence="1">
    <location>
        <begin position="689"/>
        <end position="708"/>
    </location>
</feature>
<feature type="compositionally biased region" description="Basic residues" evidence="1">
    <location>
        <begin position="1"/>
        <end position="10"/>
    </location>
</feature>
<feature type="compositionally biased region" description="Basic residues" evidence="1">
    <location>
        <begin position="814"/>
        <end position="830"/>
    </location>
</feature>
<feature type="region of interest" description="Disordered" evidence="1">
    <location>
        <begin position="594"/>
        <end position="618"/>
    </location>
</feature>
<feature type="compositionally biased region" description="Polar residues" evidence="1">
    <location>
        <begin position="43"/>
        <end position="78"/>
    </location>
</feature>
<protein>
    <submittedName>
        <fullName evidence="2">Uncharacterized protein</fullName>
    </submittedName>
</protein>
<proteinExistence type="predicted"/>
<feature type="region of interest" description="Disordered" evidence="1">
    <location>
        <begin position="1"/>
        <end position="117"/>
    </location>
</feature>
<dbReference type="EMBL" id="PQXL01000016">
    <property type="protein sequence ID" value="THV54999.1"/>
    <property type="molecule type" value="Genomic_DNA"/>
</dbReference>
<feature type="region of interest" description="Disordered" evidence="1">
    <location>
        <begin position="1164"/>
        <end position="1380"/>
    </location>
</feature>
<name>A0A4S8RJS2_9HELO</name>
<dbReference type="OrthoDB" id="3546371at2759"/>
<feature type="region of interest" description="Disordered" evidence="1">
    <location>
        <begin position="393"/>
        <end position="441"/>
    </location>
</feature>
<feature type="compositionally biased region" description="Low complexity" evidence="1">
    <location>
        <begin position="22"/>
        <end position="37"/>
    </location>
</feature>
<evidence type="ECO:0000313" key="2">
    <source>
        <dbReference type="EMBL" id="THV54999.1"/>
    </source>
</evidence>
<dbReference type="Proteomes" id="UP000308671">
    <property type="component" value="Unassembled WGS sequence"/>
</dbReference>
<comment type="caution">
    <text evidence="2">The sequence shown here is derived from an EMBL/GenBank/DDBJ whole genome shotgun (WGS) entry which is preliminary data.</text>
</comment>
<accession>A0A4S8RJS2</accession>
<feature type="region of interest" description="Disordered" evidence="1">
    <location>
        <begin position="731"/>
        <end position="873"/>
    </location>
</feature>
<gene>
    <name evidence="2" type="ORF">BGAL_0016g00420</name>
</gene>
<evidence type="ECO:0000256" key="1">
    <source>
        <dbReference type="SAM" id="MobiDB-lite"/>
    </source>
</evidence>
<feature type="compositionally biased region" description="Polar residues" evidence="1">
    <location>
        <begin position="1266"/>
        <end position="1275"/>
    </location>
</feature>
<feature type="region of interest" description="Disordered" evidence="1">
    <location>
        <begin position="179"/>
        <end position="315"/>
    </location>
</feature>
<feature type="compositionally biased region" description="Acidic residues" evidence="1">
    <location>
        <begin position="1232"/>
        <end position="1243"/>
    </location>
</feature>
<feature type="compositionally biased region" description="Basic and acidic residues" evidence="1">
    <location>
        <begin position="196"/>
        <end position="216"/>
    </location>
</feature>
<feature type="compositionally biased region" description="Basic and acidic residues" evidence="1">
    <location>
        <begin position="96"/>
        <end position="107"/>
    </location>
</feature>
<keyword evidence="3" id="KW-1185">Reference proteome</keyword>
<feature type="compositionally biased region" description="Polar residues" evidence="1">
    <location>
        <begin position="761"/>
        <end position="776"/>
    </location>
</feature>
<feature type="compositionally biased region" description="Low complexity" evidence="1">
    <location>
        <begin position="1314"/>
        <end position="1329"/>
    </location>
</feature>
<feature type="compositionally biased region" description="Polar residues" evidence="1">
    <location>
        <begin position="393"/>
        <end position="403"/>
    </location>
</feature>
<feature type="compositionally biased region" description="Low complexity" evidence="1">
    <location>
        <begin position="218"/>
        <end position="239"/>
    </location>
</feature>
<feature type="compositionally biased region" description="Basic and acidic residues" evidence="1">
    <location>
        <begin position="1300"/>
        <end position="1311"/>
    </location>
</feature>
<feature type="compositionally biased region" description="Polar residues" evidence="1">
    <location>
        <begin position="304"/>
        <end position="315"/>
    </location>
</feature>